<proteinExistence type="predicted"/>
<feature type="compositionally biased region" description="Polar residues" evidence="1">
    <location>
        <begin position="37"/>
        <end position="57"/>
    </location>
</feature>
<evidence type="ECO:0000313" key="2">
    <source>
        <dbReference type="EMBL" id="OAI03578.1"/>
    </source>
</evidence>
<sequence>MTYDVIALACEQLNYRDKLRLAQLLIQLARKEEETANPKNRTQKTTAQDISKANVKSQSEPVNTIEYIVDRLLKLRPSKKKSLVNSIKAMYQFQGGISDTDVEKIITDLQKKKHIRIDDNKVFYL</sequence>
<organism evidence="2 3">
    <name type="scientific">Methylomonas methanica</name>
    <dbReference type="NCBI Taxonomy" id="421"/>
    <lineage>
        <taxon>Bacteria</taxon>
        <taxon>Pseudomonadati</taxon>
        <taxon>Pseudomonadota</taxon>
        <taxon>Gammaproteobacteria</taxon>
        <taxon>Methylococcales</taxon>
        <taxon>Methylococcaceae</taxon>
        <taxon>Methylomonas</taxon>
    </lineage>
</organism>
<feature type="region of interest" description="Disordered" evidence="1">
    <location>
        <begin position="33"/>
        <end position="57"/>
    </location>
</feature>
<protein>
    <submittedName>
        <fullName evidence="2">Uncharacterized protein</fullName>
    </submittedName>
</protein>
<dbReference type="EMBL" id="LUUH01000055">
    <property type="protein sequence ID" value="OAI03578.1"/>
    <property type="molecule type" value="Genomic_DNA"/>
</dbReference>
<name>A0A177MCW1_METMH</name>
<dbReference type="AlphaFoldDB" id="A0A177MCW1"/>
<dbReference type="Proteomes" id="UP000077763">
    <property type="component" value="Unassembled WGS sequence"/>
</dbReference>
<reference evidence="2 3" key="1">
    <citation type="submission" date="2016-03" db="EMBL/GenBank/DDBJ databases">
        <authorList>
            <person name="Ploux O."/>
        </authorList>
    </citation>
    <scope>NUCLEOTIDE SEQUENCE [LARGE SCALE GENOMIC DNA]</scope>
    <source>
        <strain evidence="2 3">R-45371</strain>
    </source>
</reference>
<evidence type="ECO:0000313" key="3">
    <source>
        <dbReference type="Proteomes" id="UP000077763"/>
    </source>
</evidence>
<comment type="caution">
    <text evidence="2">The sequence shown here is derived from an EMBL/GenBank/DDBJ whole genome shotgun (WGS) entry which is preliminary data.</text>
</comment>
<gene>
    <name evidence="2" type="ORF">A1353_00285</name>
</gene>
<accession>A0A177MCW1</accession>
<dbReference type="RefSeq" id="WP_064036882.1">
    <property type="nucleotide sequence ID" value="NZ_LUUH01000055.1"/>
</dbReference>
<evidence type="ECO:0000256" key="1">
    <source>
        <dbReference type="SAM" id="MobiDB-lite"/>
    </source>
</evidence>